<feature type="transmembrane region" description="Helical" evidence="1">
    <location>
        <begin position="277"/>
        <end position="299"/>
    </location>
</feature>
<evidence type="ECO:0000259" key="2">
    <source>
        <dbReference type="Pfam" id="PF01757"/>
    </source>
</evidence>
<feature type="transmembrane region" description="Helical" evidence="1">
    <location>
        <begin position="42"/>
        <end position="63"/>
    </location>
</feature>
<feature type="transmembrane region" description="Helical" evidence="1">
    <location>
        <begin position="161"/>
        <end position="181"/>
    </location>
</feature>
<evidence type="ECO:0000313" key="3">
    <source>
        <dbReference type="EMBL" id="MFC4262689.1"/>
    </source>
</evidence>
<keyword evidence="1" id="KW-1133">Transmembrane helix</keyword>
<dbReference type="GO" id="GO:0016746">
    <property type="term" value="F:acyltransferase activity"/>
    <property type="evidence" value="ECO:0007669"/>
    <property type="project" value="UniProtKB-KW"/>
</dbReference>
<feature type="transmembrane region" description="Helical" evidence="1">
    <location>
        <begin position="134"/>
        <end position="154"/>
    </location>
</feature>
<keyword evidence="4" id="KW-1185">Reference proteome</keyword>
<dbReference type="Proteomes" id="UP001595907">
    <property type="component" value="Unassembled WGS sequence"/>
</dbReference>
<keyword evidence="1" id="KW-0812">Transmembrane</keyword>
<dbReference type="InterPro" id="IPR050879">
    <property type="entry name" value="Acyltransferase_3"/>
</dbReference>
<comment type="caution">
    <text evidence="3">The sequence shown here is derived from an EMBL/GenBank/DDBJ whole genome shotgun (WGS) entry which is preliminary data.</text>
</comment>
<name>A0ABV8QRG2_9BACT</name>
<dbReference type="EC" id="2.3.-.-" evidence="3"/>
<feature type="transmembrane region" description="Helical" evidence="1">
    <location>
        <begin position="311"/>
        <end position="335"/>
    </location>
</feature>
<dbReference type="RefSeq" id="WP_379708381.1">
    <property type="nucleotide sequence ID" value="NZ_JBHSCZ010000002.1"/>
</dbReference>
<feature type="domain" description="Acyltransferase 3" evidence="2">
    <location>
        <begin position="10"/>
        <end position="327"/>
    </location>
</feature>
<dbReference type="InterPro" id="IPR002656">
    <property type="entry name" value="Acyl_transf_3_dom"/>
</dbReference>
<feature type="transmembrane region" description="Helical" evidence="1">
    <location>
        <begin position="215"/>
        <end position="234"/>
    </location>
</feature>
<feature type="transmembrane region" description="Helical" evidence="1">
    <location>
        <begin position="83"/>
        <end position="104"/>
    </location>
</feature>
<protein>
    <submittedName>
        <fullName evidence="3">Acyltransferase family protein</fullName>
        <ecNumber evidence="3">2.3.-.-</ecNumber>
    </submittedName>
</protein>
<accession>A0ABV8QRG2</accession>
<evidence type="ECO:0000256" key="1">
    <source>
        <dbReference type="SAM" id="Phobius"/>
    </source>
</evidence>
<dbReference type="PANTHER" id="PTHR23028">
    <property type="entry name" value="ACETYLTRANSFERASE"/>
    <property type="match status" value="1"/>
</dbReference>
<keyword evidence="3" id="KW-0012">Acyltransferase</keyword>
<gene>
    <name evidence="3" type="ORF">ACFOWM_07365</name>
</gene>
<keyword evidence="3" id="KW-0808">Transferase</keyword>
<dbReference type="EMBL" id="JBHSCZ010000002">
    <property type="protein sequence ID" value="MFC4262689.1"/>
    <property type="molecule type" value="Genomic_DNA"/>
</dbReference>
<dbReference type="Pfam" id="PF01757">
    <property type="entry name" value="Acyl_transf_3"/>
    <property type="match status" value="1"/>
</dbReference>
<feature type="transmembrane region" description="Helical" evidence="1">
    <location>
        <begin position="12"/>
        <end position="30"/>
    </location>
</feature>
<dbReference type="PANTHER" id="PTHR23028:SF53">
    <property type="entry name" value="ACYL_TRANSF_3 DOMAIN-CONTAINING PROTEIN"/>
    <property type="match status" value="1"/>
</dbReference>
<feature type="transmembrane region" description="Helical" evidence="1">
    <location>
        <begin position="187"/>
        <end position="208"/>
    </location>
</feature>
<reference evidence="4" key="1">
    <citation type="journal article" date="2019" name="Int. J. Syst. Evol. Microbiol.">
        <title>The Global Catalogue of Microorganisms (GCM) 10K type strain sequencing project: providing services to taxonomists for standard genome sequencing and annotation.</title>
        <authorList>
            <consortium name="The Broad Institute Genomics Platform"/>
            <consortium name="The Broad Institute Genome Sequencing Center for Infectious Disease"/>
            <person name="Wu L."/>
            <person name="Ma J."/>
        </authorList>
    </citation>
    <scope>NUCLEOTIDE SEQUENCE [LARGE SCALE GENOMIC DNA]</scope>
    <source>
        <strain evidence="4">CECT 8289</strain>
    </source>
</reference>
<sequence length="348" mass="39759">MIDKRNLNLIQVLRGVASLLVVLFHTTSLIKESIHLNFIGGFFLFGGAGVDIFFVLSGFIIAYSSQQLHYKNNSFTSFLKRRFVRVFPVYWVIITLLLALQIMLPTFYNNQYNLNASNLLSTFLLLPQHTMLNGVSWTLSYEIFFYILFSLSFLIPNKKVLTVISVLYLAIIILLPLMGFINHSSWYYFVFFPMNIEFFMGIAIAVFMKKISLNLGKILVLLGTILFLCAGVLYNNDIALVAGFFNRVIFFGVPSFFIIAGVVRLEQQKQIKTNRILNSLGTASYSLYLIHLPIIAAFLKLTGKYFNQSAILLHVFALFIIIFICVLSIIFFNVIEKPLIKKLNSIIR</sequence>
<organism evidence="3 4">
    <name type="scientific">Ferruginibacter yonginensis</name>
    <dbReference type="NCBI Taxonomy" id="1310416"/>
    <lineage>
        <taxon>Bacteria</taxon>
        <taxon>Pseudomonadati</taxon>
        <taxon>Bacteroidota</taxon>
        <taxon>Chitinophagia</taxon>
        <taxon>Chitinophagales</taxon>
        <taxon>Chitinophagaceae</taxon>
        <taxon>Ferruginibacter</taxon>
    </lineage>
</organism>
<proteinExistence type="predicted"/>
<feature type="transmembrane region" description="Helical" evidence="1">
    <location>
        <begin position="240"/>
        <end position="265"/>
    </location>
</feature>
<keyword evidence="1" id="KW-0472">Membrane</keyword>
<evidence type="ECO:0000313" key="4">
    <source>
        <dbReference type="Proteomes" id="UP001595907"/>
    </source>
</evidence>